<sequence length="1151" mass="132425">MDEIEQKLLSNCPTTIAVIFSKIIQGIESKDKDDVNTSLEFKYLRDKCFSPDLLVSRVAGKGIIHLSKSGKISIQATLTDFVTSIALTRNHASITPIIGDLLLLDLSSKEVHYNLFLPQHPFITVLIENDQIWNNVLNNVKCGYKNHDPKLIEKLHRPVFLYCICNPHFNASLTLCKQKLWTFLQEEVDQSLLYNILSWMQIKTRQTIVSTNDLLNESLACKSNLGNPEIFILWQISILHFMAIQRYDIHQTISSIKQALNKTEDIKTQSCLLLMLARTVDICTPVYLYDILDLCQYLILEKHVSDTYVLQTLKASLLQWMVNPCLLIQDALKIAEKMFSILCTEDQPFDNSELVSFIETNHKILRSNSDVYISLHLCDISHKLRSDNALDDFLENMKQTSHSFQKHIFDFLCGLFLVEYLDAKMQQKIFTVIQTYVQKNIALTAKVLTLVLFKLSHVKDPLLHYELLKALPTLVVLRENIPKVMATLRALSKGSADLFNFCLSLMYQAWKIDNKCYPYLESMLTQECFPEKRREFYITKTFVLKELCEKKPELYGKDMVGHLSKILNECNDEPGALPSALALDGIKILCRAEVIDIITTWATLAPKFKNDRRILVVKAICSLIEEIVNLSYTEQYTELYNDVIKQLWDYVELDDPEISGIALKGLSVFSLEQITALMPERYLEEVEQKGPGATSHLVPGRTWIHFLTERWCSEESVQFIIRLVSAEIDSYLKYVYQVKGPKEPVNYGYLPTHSVVRGIGEFVKVWSNKWKSTNQEKIYIECLRILAQEYSKPLPPLDWCFLQEIIHNENIKYYCVDIASHQVVLSGTARRLMENYIEAVKQNPKEDDILSIFKNLKHLANSVQPVILKPFFDVAFTYAIDAFDKGDKEMLTKMLKFALDIMHGKDIQESNKISIAQVLCDKIPGIGSESELFTTLLPLIIALPQKCLDQIIALGSDISTEYLQKIVIIRCALAKNSTVSPLSWLNDIIDVISTSDSGQCGKSLNFVMKQFKRVFRRHVNNAGECALWLLDLIGRIQAKVADRCEEVEIRSDFNIFILAIVELSGFHIFMREDNVESMMNVFPQAFASLLDDDEWSVCTNQTLEWLYHMNTEEYIPISYRNIFGATLQALRHEDEFIKHQKWMKYMSCNYE</sequence>
<evidence type="ECO:0000259" key="1">
    <source>
        <dbReference type="Pfam" id="PF12530"/>
    </source>
</evidence>
<dbReference type="OrthoDB" id="6354723at2759"/>
<dbReference type="SUPFAM" id="SSF48371">
    <property type="entry name" value="ARM repeat"/>
    <property type="match status" value="1"/>
</dbReference>
<dbReference type="Proteomes" id="UP000410492">
    <property type="component" value="Unassembled WGS sequence"/>
</dbReference>
<dbReference type="InterPro" id="IPR016024">
    <property type="entry name" value="ARM-type_fold"/>
</dbReference>
<evidence type="ECO:0000313" key="3">
    <source>
        <dbReference type="Proteomes" id="UP000410492"/>
    </source>
</evidence>
<dbReference type="InterPro" id="IPR022542">
    <property type="entry name" value="FOCAD/RST1_DUF3730"/>
</dbReference>
<keyword evidence="3" id="KW-1185">Reference proteome</keyword>
<organism evidence="2 3">
    <name type="scientific">Callosobruchus maculatus</name>
    <name type="common">Southern cowpea weevil</name>
    <name type="synonym">Pulse bruchid</name>
    <dbReference type="NCBI Taxonomy" id="64391"/>
    <lineage>
        <taxon>Eukaryota</taxon>
        <taxon>Metazoa</taxon>
        <taxon>Ecdysozoa</taxon>
        <taxon>Arthropoda</taxon>
        <taxon>Hexapoda</taxon>
        <taxon>Insecta</taxon>
        <taxon>Pterygota</taxon>
        <taxon>Neoptera</taxon>
        <taxon>Endopterygota</taxon>
        <taxon>Coleoptera</taxon>
        <taxon>Polyphaga</taxon>
        <taxon>Cucujiformia</taxon>
        <taxon>Chrysomeloidea</taxon>
        <taxon>Chrysomelidae</taxon>
        <taxon>Bruchinae</taxon>
        <taxon>Bruchini</taxon>
        <taxon>Callosobruchus</taxon>
    </lineage>
</organism>
<dbReference type="Pfam" id="PF12530">
    <property type="entry name" value="DUF3730"/>
    <property type="match status" value="1"/>
</dbReference>
<dbReference type="AlphaFoldDB" id="A0A653D9H6"/>
<accession>A0A653D9H6</accession>
<dbReference type="GO" id="GO:0060147">
    <property type="term" value="P:regulation of post-transcriptional gene silencing"/>
    <property type="evidence" value="ECO:0007669"/>
    <property type="project" value="InterPro"/>
</dbReference>
<reference evidence="2 3" key="1">
    <citation type="submission" date="2019-01" db="EMBL/GenBank/DDBJ databases">
        <authorList>
            <person name="Sayadi A."/>
        </authorList>
    </citation>
    <scope>NUCLEOTIDE SEQUENCE [LARGE SCALE GENOMIC DNA]</scope>
</reference>
<dbReference type="InterPro" id="IPR045163">
    <property type="entry name" value="Focadhesin/RST1"/>
</dbReference>
<evidence type="ECO:0000313" key="2">
    <source>
        <dbReference type="EMBL" id="VEN56556.1"/>
    </source>
</evidence>
<proteinExistence type="predicted"/>
<dbReference type="PANTHER" id="PTHR16212:SF4">
    <property type="entry name" value="FOCADHESIN"/>
    <property type="match status" value="1"/>
</dbReference>
<name>A0A653D9H6_CALMS</name>
<protein>
    <recommendedName>
        <fullName evidence="1">DUF3730 domain-containing protein</fullName>
    </recommendedName>
</protein>
<dbReference type="EMBL" id="CAACVG010010760">
    <property type="protein sequence ID" value="VEN56556.1"/>
    <property type="molecule type" value="Genomic_DNA"/>
</dbReference>
<dbReference type="PANTHER" id="PTHR16212">
    <property type="entry name" value="FOCADHESIN FAMILY MEMBER"/>
    <property type="match status" value="1"/>
</dbReference>
<gene>
    <name evidence="2" type="ORF">CALMAC_LOCUS15424</name>
</gene>
<feature type="domain" description="DUF3730" evidence="1">
    <location>
        <begin position="448"/>
        <end position="658"/>
    </location>
</feature>